<dbReference type="InterPro" id="IPR036265">
    <property type="entry name" value="HIT-like_sf"/>
</dbReference>
<dbReference type="PROSITE" id="PS00892">
    <property type="entry name" value="HIT_1"/>
    <property type="match status" value="1"/>
</dbReference>
<proteinExistence type="predicted"/>
<comment type="caution">
    <text evidence="5">The sequence shown here is derived from an EMBL/GenBank/DDBJ whole genome shotgun (WGS) entry which is preliminary data.</text>
</comment>
<reference evidence="5 6" key="1">
    <citation type="submission" date="2018-05" db="EMBL/GenBank/DDBJ databases">
        <title>Freshwater and sediment microbial communities from various areas in North America, analyzing microbe dynamics in response to fracking.</title>
        <authorList>
            <person name="Lamendella R."/>
        </authorList>
    </citation>
    <scope>NUCLEOTIDE SEQUENCE [LARGE SCALE GENOMIC DNA]</scope>
    <source>
        <strain evidence="5 6">125B1</strain>
    </source>
</reference>
<evidence type="ECO:0000259" key="4">
    <source>
        <dbReference type="PROSITE" id="PS51084"/>
    </source>
</evidence>
<dbReference type="STRING" id="519453.SAMN04488070_0444"/>
<name>A0A317QFK0_9GAMM</name>
<dbReference type="EMBL" id="QGTT01000002">
    <property type="protein sequence ID" value="PWW15056.1"/>
    <property type="molecule type" value="Genomic_DNA"/>
</dbReference>
<evidence type="ECO:0000256" key="2">
    <source>
        <dbReference type="PIRSR" id="PIRSR601310-3"/>
    </source>
</evidence>
<dbReference type="CDD" id="cd01276">
    <property type="entry name" value="PKCI_related"/>
    <property type="match status" value="1"/>
</dbReference>
<evidence type="ECO:0000313" key="5">
    <source>
        <dbReference type="EMBL" id="PWW15056.1"/>
    </source>
</evidence>
<protein>
    <submittedName>
        <fullName evidence="5">Histidine triad (HIT) family protein</fullName>
    </submittedName>
</protein>
<dbReference type="PRINTS" id="PR00332">
    <property type="entry name" value="HISTRIAD"/>
</dbReference>
<dbReference type="AlphaFoldDB" id="A0A317QFK0"/>
<sequence length="121" mass="13711">MSTIFDKIISREIPAEIVYEDDLSLAFKDINPQAPVHLLIIPKQHIATINDITEDNREIVGHLYWVAAKIAAQYDFAKDGYRVVMNCNEDGGQSVYHIHLHLLAGITMGWPPFANNRPKQV</sequence>
<feature type="short sequence motif" description="Histidine triad motif" evidence="2 3">
    <location>
        <begin position="97"/>
        <end position="101"/>
    </location>
</feature>
<organism evidence="5 6">
    <name type="scientific">Pseudidiomarina maritima</name>
    <dbReference type="NCBI Taxonomy" id="519453"/>
    <lineage>
        <taxon>Bacteria</taxon>
        <taxon>Pseudomonadati</taxon>
        <taxon>Pseudomonadota</taxon>
        <taxon>Gammaproteobacteria</taxon>
        <taxon>Alteromonadales</taxon>
        <taxon>Idiomarinaceae</taxon>
        <taxon>Pseudidiomarina</taxon>
    </lineage>
</organism>
<dbReference type="InterPro" id="IPR019808">
    <property type="entry name" value="Histidine_triad_CS"/>
</dbReference>
<dbReference type="SUPFAM" id="SSF54197">
    <property type="entry name" value="HIT-like"/>
    <property type="match status" value="1"/>
</dbReference>
<dbReference type="RefSeq" id="WP_110075007.1">
    <property type="nucleotide sequence ID" value="NZ_QGTT01000002.1"/>
</dbReference>
<evidence type="ECO:0000256" key="3">
    <source>
        <dbReference type="PROSITE-ProRule" id="PRU00464"/>
    </source>
</evidence>
<evidence type="ECO:0000313" key="6">
    <source>
        <dbReference type="Proteomes" id="UP000246964"/>
    </source>
</evidence>
<dbReference type="PROSITE" id="PS51084">
    <property type="entry name" value="HIT_2"/>
    <property type="match status" value="1"/>
</dbReference>
<dbReference type="InterPro" id="IPR011146">
    <property type="entry name" value="HIT-like"/>
</dbReference>
<keyword evidence="6" id="KW-1185">Reference proteome</keyword>
<dbReference type="Proteomes" id="UP000246964">
    <property type="component" value="Unassembled WGS sequence"/>
</dbReference>
<evidence type="ECO:0000256" key="1">
    <source>
        <dbReference type="PIRSR" id="PIRSR601310-1"/>
    </source>
</evidence>
<dbReference type="Pfam" id="PF01230">
    <property type="entry name" value="HIT"/>
    <property type="match status" value="1"/>
</dbReference>
<feature type="domain" description="HIT" evidence="4">
    <location>
        <begin position="4"/>
        <end position="113"/>
    </location>
</feature>
<dbReference type="Gene3D" id="3.30.428.10">
    <property type="entry name" value="HIT-like"/>
    <property type="match status" value="1"/>
</dbReference>
<dbReference type="GO" id="GO:0003824">
    <property type="term" value="F:catalytic activity"/>
    <property type="evidence" value="ECO:0007669"/>
    <property type="project" value="InterPro"/>
</dbReference>
<feature type="active site" description="Tele-AMP-histidine intermediate" evidence="1">
    <location>
        <position position="99"/>
    </location>
</feature>
<accession>A0A317QFK0</accession>
<dbReference type="InterPro" id="IPR001310">
    <property type="entry name" value="Histidine_triad_HIT"/>
</dbReference>
<dbReference type="OrthoDB" id="9784774at2"/>
<gene>
    <name evidence="5" type="ORF">DET45_10254</name>
</gene>
<dbReference type="PANTHER" id="PTHR23089">
    <property type="entry name" value="HISTIDINE TRIAD HIT PROTEIN"/>
    <property type="match status" value="1"/>
</dbReference>